<dbReference type="AlphaFoldDB" id="A0A078JE12"/>
<sequence>MAVDIFQELSMCHEWEYQDNDENLGTLGYVNRVRIGCCFL</sequence>
<dbReference type="PaxDb" id="3708-A0A078JE12"/>
<reference evidence="1" key="2">
    <citation type="submission" date="2014-06" db="EMBL/GenBank/DDBJ databases">
        <authorList>
            <person name="Genoscope - CEA"/>
        </authorList>
    </citation>
    <scope>NUCLEOTIDE SEQUENCE</scope>
</reference>
<reference evidence="1" key="1">
    <citation type="journal article" date="2014" name="Science">
        <title>Plant genetics. Early allopolyploid evolution in the post-Neolithic Brassica napus oilseed genome.</title>
        <authorList>
            <person name="Chalhoub B."/>
            <person name="Denoeud F."/>
            <person name="Liu S."/>
            <person name="Parkin I.A."/>
            <person name="Tang H."/>
            <person name="Wang X."/>
            <person name="Chiquet J."/>
            <person name="Belcram H."/>
            <person name="Tong C."/>
            <person name="Samans B."/>
            <person name="Correa M."/>
            <person name="Da Silva C."/>
            <person name="Just J."/>
            <person name="Falentin C."/>
            <person name="Koh C.S."/>
            <person name="Le Clainche I."/>
            <person name="Bernard M."/>
            <person name="Bento P."/>
            <person name="Noel B."/>
            <person name="Labadie K."/>
            <person name="Alberti A."/>
            <person name="Charles M."/>
            <person name="Arnaud D."/>
            <person name="Guo H."/>
            <person name="Daviaud C."/>
            <person name="Alamery S."/>
            <person name="Jabbari K."/>
            <person name="Zhao M."/>
            <person name="Edger P.P."/>
            <person name="Chelaifa H."/>
            <person name="Tack D."/>
            <person name="Lassalle G."/>
            <person name="Mestiri I."/>
            <person name="Schnel N."/>
            <person name="Le Paslier M.C."/>
            <person name="Fan G."/>
            <person name="Renault V."/>
            <person name="Bayer P.E."/>
            <person name="Golicz A.A."/>
            <person name="Manoli S."/>
            <person name="Lee T.H."/>
            <person name="Thi V.H."/>
            <person name="Chalabi S."/>
            <person name="Hu Q."/>
            <person name="Fan C."/>
            <person name="Tollenaere R."/>
            <person name="Lu Y."/>
            <person name="Battail C."/>
            <person name="Shen J."/>
            <person name="Sidebottom C.H."/>
            <person name="Wang X."/>
            <person name="Canaguier A."/>
            <person name="Chauveau A."/>
            <person name="Berard A."/>
            <person name="Deniot G."/>
            <person name="Guan M."/>
            <person name="Liu Z."/>
            <person name="Sun F."/>
            <person name="Lim Y.P."/>
            <person name="Lyons E."/>
            <person name="Town C.D."/>
            <person name="Bancroft I."/>
            <person name="Wang X."/>
            <person name="Meng J."/>
            <person name="Ma J."/>
            <person name="Pires J.C."/>
            <person name="King G.J."/>
            <person name="Brunel D."/>
            <person name="Delourme R."/>
            <person name="Renard M."/>
            <person name="Aury J.M."/>
            <person name="Adams K.L."/>
            <person name="Batley J."/>
            <person name="Snowdon R.J."/>
            <person name="Tost J."/>
            <person name="Edwards D."/>
            <person name="Zhou Y."/>
            <person name="Hua W."/>
            <person name="Sharpe A.G."/>
            <person name="Paterson A.H."/>
            <person name="Guan C."/>
            <person name="Wincker P."/>
        </authorList>
    </citation>
    <scope>NUCLEOTIDE SEQUENCE [LARGE SCALE GENOMIC DNA]</scope>
</reference>
<name>A0A078JE12_BRANA</name>
<accession>A0A078JE12</accession>
<protein>
    <submittedName>
        <fullName evidence="1">BnaUnng00970D protein</fullName>
    </submittedName>
</protein>
<dbReference type="Gramene" id="CDY64909">
    <property type="protein sequence ID" value="CDY64909"/>
    <property type="gene ID" value="GSBRNA2T00043843001"/>
</dbReference>
<proteinExistence type="predicted"/>
<dbReference type="EMBL" id="LK034597">
    <property type="protein sequence ID" value="CDY64909.1"/>
    <property type="molecule type" value="Genomic_DNA"/>
</dbReference>
<gene>
    <name evidence="1" type="primary">BnaUnng00970D</name>
    <name evidence="1" type="ORF">GSBRNA2T00043843001</name>
</gene>
<organism evidence="1">
    <name type="scientific">Brassica napus</name>
    <name type="common">Rape</name>
    <dbReference type="NCBI Taxonomy" id="3708"/>
    <lineage>
        <taxon>Eukaryota</taxon>
        <taxon>Viridiplantae</taxon>
        <taxon>Streptophyta</taxon>
        <taxon>Embryophyta</taxon>
        <taxon>Tracheophyta</taxon>
        <taxon>Spermatophyta</taxon>
        <taxon>Magnoliopsida</taxon>
        <taxon>eudicotyledons</taxon>
        <taxon>Gunneridae</taxon>
        <taxon>Pentapetalae</taxon>
        <taxon>rosids</taxon>
        <taxon>malvids</taxon>
        <taxon>Brassicales</taxon>
        <taxon>Brassicaceae</taxon>
        <taxon>Brassiceae</taxon>
        <taxon>Brassica</taxon>
    </lineage>
</organism>
<evidence type="ECO:0000313" key="1">
    <source>
        <dbReference type="EMBL" id="CDY64909.1"/>
    </source>
</evidence>